<dbReference type="InterPro" id="IPR038390">
    <property type="entry name" value="Metal_Tscrpt_repr_sf"/>
</dbReference>
<dbReference type="Gene3D" id="1.20.58.1000">
    <property type="entry name" value="Metal-sensitive repressor, helix protomer"/>
    <property type="match status" value="1"/>
</dbReference>
<dbReference type="RefSeq" id="WP_144398089.1">
    <property type="nucleotide sequence ID" value="NZ_VJXW01000006.1"/>
</dbReference>
<dbReference type="Proteomes" id="UP000319424">
    <property type="component" value="Unassembled WGS sequence"/>
</dbReference>
<dbReference type="OrthoDB" id="9811244at2"/>
<dbReference type="PANTHER" id="PTHR33677">
    <property type="entry name" value="TRANSCRIPTIONAL REPRESSOR FRMR-RELATED"/>
    <property type="match status" value="1"/>
</dbReference>
<proteinExistence type="predicted"/>
<dbReference type="GO" id="GO:0003677">
    <property type="term" value="F:DNA binding"/>
    <property type="evidence" value="ECO:0007669"/>
    <property type="project" value="InterPro"/>
</dbReference>
<dbReference type="InterPro" id="IPR003735">
    <property type="entry name" value="Metal_Tscrpt_repr"/>
</dbReference>
<reference evidence="1 2" key="1">
    <citation type="submission" date="2019-07" db="EMBL/GenBank/DDBJ databases">
        <title>Criibacterium bergeronii gen. nov., sp. nov. isolated from human clinical samples.</title>
        <authorList>
            <person name="Maheux A.F."/>
            <person name="Boudreau D.K."/>
            <person name="Berube E."/>
            <person name="Brodeur S."/>
            <person name="Bernard K.A."/>
            <person name="Abed J.Y."/>
            <person name="Ducrey E."/>
            <person name="Guay E.F."/>
            <person name="Raymond F."/>
            <person name="Corbeil J."/>
            <person name="Domingo M.-C."/>
            <person name="Roy P.H."/>
            <person name="Boissinot M."/>
            <person name="Tocheva E.I."/>
            <person name="Omar R.F."/>
        </authorList>
    </citation>
    <scope>NUCLEOTIDE SEQUENCE [LARGE SCALE GENOMIC DNA]</scope>
    <source>
        <strain evidence="1 2">CCRI-24246</strain>
    </source>
</reference>
<evidence type="ECO:0000313" key="2">
    <source>
        <dbReference type="Proteomes" id="UP000319424"/>
    </source>
</evidence>
<dbReference type="GO" id="GO:0045892">
    <property type="term" value="P:negative regulation of DNA-templated transcription"/>
    <property type="evidence" value="ECO:0007669"/>
    <property type="project" value="UniProtKB-ARBA"/>
</dbReference>
<dbReference type="EMBL" id="VJXW01000006">
    <property type="protein sequence ID" value="TRW26898.1"/>
    <property type="molecule type" value="Genomic_DNA"/>
</dbReference>
<accession>A0A552V8V8</accession>
<protein>
    <submittedName>
        <fullName evidence="1">Metal-sensing transcriptional repressor</fullName>
    </submittedName>
</protein>
<evidence type="ECO:0000313" key="1">
    <source>
        <dbReference type="EMBL" id="TRW26898.1"/>
    </source>
</evidence>
<organism evidence="1 2">
    <name type="scientific">Criibacterium bergeronii</name>
    <dbReference type="NCBI Taxonomy" id="1871336"/>
    <lineage>
        <taxon>Bacteria</taxon>
        <taxon>Bacillati</taxon>
        <taxon>Bacillota</taxon>
        <taxon>Clostridia</taxon>
        <taxon>Peptostreptococcales</taxon>
        <taxon>Filifactoraceae</taxon>
        <taxon>Criibacterium</taxon>
    </lineage>
</organism>
<dbReference type="Pfam" id="PF02583">
    <property type="entry name" value="Trns_repr_metal"/>
    <property type="match status" value="1"/>
</dbReference>
<dbReference type="GO" id="GO:0046872">
    <property type="term" value="F:metal ion binding"/>
    <property type="evidence" value="ECO:0007669"/>
    <property type="project" value="InterPro"/>
</dbReference>
<comment type="caution">
    <text evidence="1">The sequence shown here is derived from an EMBL/GenBank/DDBJ whole genome shotgun (WGS) entry which is preliminary data.</text>
</comment>
<gene>
    <name evidence="1" type="ORF">FL857_05490</name>
</gene>
<name>A0A552V8V8_9FIRM</name>
<dbReference type="AlphaFoldDB" id="A0A552V8V8"/>
<sequence length="88" mass="10074">MKADYKKIRRKLNIAIGQLEGVSKMVDENRYCIDISNQLLAVCSALKGINNDILSAHYKGCVMEAIKNQEEIEKKMDEFIQIITKLNK</sequence>